<sequence length="108" mass="12414">MNQTYVRIQKKNCIGIDLNQKYVRIQKKYHIANEIIKINGVIKNLKTICEILEGTVGLNNVSLTIKDEGTIGLNNVTRQSEKMNFRNDYKICNYKVVPVTFLLLVALK</sequence>
<gene>
    <name evidence="1" type="ORF">C2G38_2136865</name>
</gene>
<reference evidence="1 2" key="1">
    <citation type="submission" date="2018-06" db="EMBL/GenBank/DDBJ databases">
        <title>Comparative genomics reveals the genomic features of Rhizophagus irregularis, R. cerebriforme, R. diaphanum and Gigaspora rosea, and their symbiotic lifestyle signature.</title>
        <authorList>
            <person name="Morin E."/>
            <person name="San Clemente H."/>
            <person name="Chen E.C.H."/>
            <person name="De La Providencia I."/>
            <person name="Hainaut M."/>
            <person name="Kuo A."/>
            <person name="Kohler A."/>
            <person name="Murat C."/>
            <person name="Tang N."/>
            <person name="Roy S."/>
            <person name="Loubradou J."/>
            <person name="Henrissat B."/>
            <person name="Grigoriev I.V."/>
            <person name="Corradi N."/>
            <person name="Roux C."/>
            <person name="Martin F.M."/>
        </authorList>
    </citation>
    <scope>NUCLEOTIDE SEQUENCE [LARGE SCALE GENOMIC DNA]</scope>
    <source>
        <strain evidence="1 2">DAOM 194757</strain>
    </source>
</reference>
<evidence type="ECO:0000313" key="1">
    <source>
        <dbReference type="EMBL" id="RIB29383.1"/>
    </source>
</evidence>
<name>A0A397WA43_9GLOM</name>
<evidence type="ECO:0000313" key="2">
    <source>
        <dbReference type="Proteomes" id="UP000266673"/>
    </source>
</evidence>
<dbReference type="AlphaFoldDB" id="A0A397WA43"/>
<comment type="caution">
    <text evidence="1">The sequence shown here is derived from an EMBL/GenBank/DDBJ whole genome shotgun (WGS) entry which is preliminary data.</text>
</comment>
<proteinExistence type="predicted"/>
<accession>A0A397WA43</accession>
<dbReference type="Proteomes" id="UP000266673">
    <property type="component" value="Unassembled WGS sequence"/>
</dbReference>
<keyword evidence="2" id="KW-1185">Reference proteome</keyword>
<organism evidence="1 2">
    <name type="scientific">Gigaspora rosea</name>
    <dbReference type="NCBI Taxonomy" id="44941"/>
    <lineage>
        <taxon>Eukaryota</taxon>
        <taxon>Fungi</taxon>
        <taxon>Fungi incertae sedis</taxon>
        <taxon>Mucoromycota</taxon>
        <taxon>Glomeromycotina</taxon>
        <taxon>Glomeromycetes</taxon>
        <taxon>Diversisporales</taxon>
        <taxon>Gigasporaceae</taxon>
        <taxon>Gigaspora</taxon>
    </lineage>
</organism>
<protein>
    <submittedName>
        <fullName evidence="1">Uncharacterized protein</fullName>
    </submittedName>
</protein>
<dbReference type="EMBL" id="QKWP01000039">
    <property type="protein sequence ID" value="RIB29383.1"/>
    <property type="molecule type" value="Genomic_DNA"/>
</dbReference>